<feature type="domain" description="ACT" evidence="1">
    <location>
        <begin position="5"/>
        <end position="84"/>
    </location>
</feature>
<proteinExistence type="predicted"/>
<dbReference type="AlphaFoldDB" id="A0A6J6NYD4"/>
<dbReference type="EMBL" id="CAEZYY010000011">
    <property type="protein sequence ID" value="CAB4752140.1"/>
    <property type="molecule type" value="Genomic_DNA"/>
</dbReference>
<organism evidence="2">
    <name type="scientific">freshwater metagenome</name>
    <dbReference type="NCBI Taxonomy" id="449393"/>
    <lineage>
        <taxon>unclassified sequences</taxon>
        <taxon>metagenomes</taxon>
        <taxon>ecological metagenomes</taxon>
    </lineage>
</organism>
<evidence type="ECO:0000259" key="1">
    <source>
        <dbReference type="PROSITE" id="PS51671"/>
    </source>
</evidence>
<name>A0A6J6NYD4_9ZZZZ</name>
<dbReference type="EMBL" id="CAFBLR010000001">
    <property type="protein sequence ID" value="CAB4857319.1"/>
    <property type="molecule type" value="Genomic_DNA"/>
</dbReference>
<sequence>METYVVRVWVPDRPGALGQVASRIGSVGGDVVGIDILERGAGKAIDELVVTLPSSDLVGLLVTEIGQVDDAAVEEIHHLHGSLPEPGTAVLELVARVIESVPADRMSLLCGGVRDLFTAEWVSLVDLDGRTAVVSLGERAPAPAWLIAFAEGSRHLPAGSQQAATPTELTWAELPMHRVLLGMGRSKPALRAREHRQVALLGRIVDAIEL</sequence>
<reference evidence="2" key="1">
    <citation type="submission" date="2020-05" db="EMBL/GenBank/DDBJ databases">
        <authorList>
            <person name="Chiriac C."/>
            <person name="Salcher M."/>
            <person name="Ghai R."/>
            <person name="Kavagutti S V."/>
        </authorList>
    </citation>
    <scope>NUCLEOTIDE SEQUENCE</scope>
</reference>
<gene>
    <name evidence="2" type="ORF">UFOPK2602_00045</name>
    <name evidence="3" type="ORF">UFOPK2806_01080</name>
    <name evidence="4" type="ORF">UFOPK3417_00022</name>
    <name evidence="5" type="ORF">UFOPK4306_00500</name>
</gene>
<evidence type="ECO:0000313" key="5">
    <source>
        <dbReference type="EMBL" id="CAB5055992.1"/>
    </source>
</evidence>
<dbReference type="SUPFAM" id="SSF55021">
    <property type="entry name" value="ACT-like"/>
    <property type="match status" value="1"/>
</dbReference>
<dbReference type="PROSITE" id="PS51671">
    <property type="entry name" value="ACT"/>
    <property type="match status" value="1"/>
</dbReference>
<dbReference type="InterPro" id="IPR045865">
    <property type="entry name" value="ACT-like_dom_sf"/>
</dbReference>
<evidence type="ECO:0000313" key="3">
    <source>
        <dbReference type="EMBL" id="CAB4752140.1"/>
    </source>
</evidence>
<accession>A0A6J6NYD4</accession>
<evidence type="ECO:0000313" key="2">
    <source>
        <dbReference type="EMBL" id="CAB4691619.1"/>
    </source>
</evidence>
<dbReference type="EMBL" id="CAFBQP010000013">
    <property type="protein sequence ID" value="CAB5055992.1"/>
    <property type="molecule type" value="Genomic_DNA"/>
</dbReference>
<evidence type="ECO:0000313" key="4">
    <source>
        <dbReference type="EMBL" id="CAB4857319.1"/>
    </source>
</evidence>
<protein>
    <submittedName>
        <fullName evidence="2">Unannotated protein</fullName>
    </submittedName>
</protein>
<dbReference type="EMBL" id="CAEZXX010000001">
    <property type="protein sequence ID" value="CAB4691619.1"/>
    <property type="molecule type" value="Genomic_DNA"/>
</dbReference>
<dbReference type="InterPro" id="IPR002912">
    <property type="entry name" value="ACT_dom"/>
</dbReference>